<dbReference type="eggNOG" id="COG4675">
    <property type="taxonomic scope" value="Bacteria"/>
</dbReference>
<comment type="caution">
    <text evidence="2">The sequence shown here is derived from an EMBL/GenBank/DDBJ whole genome shotgun (WGS) entry which is preliminary data.</text>
</comment>
<dbReference type="EMBL" id="AQPH01000024">
    <property type="protein sequence ID" value="EPY01977.1"/>
    <property type="molecule type" value="Genomic_DNA"/>
</dbReference>
<dbReference type="SUPFAM" id="SSF88874">
    <property type="entry name" value="Receptor-binding domain of short tail fibre protein gp12"/>
    <property type="match status" value="1"/>
</dbReference>
<dbReference type="AlphaFoldDB" id="S9S7V5"/>
<evidence type="ECO:0000259" key="1">
    <source>
        <dbReference type="Pfam" id="PF07484"/>
    </source>
</evidence>
<reference evidence="2 3" key="1">
    <citation type="submission" date="2013-04" db="EMBL/GenBank/DDBJ databases">
        <authorList>
            <person name="Kuznetsov B."/>
            <person name="Ivanovsky R."/>
        </authorList>
    </citation>
    <scope>NUCLEOTIDE SEQUENCE [LARGE SCALE GENOMIC DNA]</scope>
    <source>
        <strain evidence="2 3">MGU-K5</strain>
    </source>
</reference>
<dbReference type="STRING" id="1316936.K678_08169"/>
<gene>
    <name evidence="2" type="ORF">K678_08169</name>
</gene>
<dbReference type="RefSeq" id="WP_021131978.1">
    <property type="nucleotide sequence ID" value="NZ_AQPH01000024.1"/>
</dbReference>
<proteinExistence type="predicted"/>
<dbReference type="Proteomes" id="UP000015350">
    <property type="component" value="Unassembled WGS sequence"/>
</dbReference>
<protein>
    <submittedName>
        <fullName evidence="2">UDP-N-acetylmuramate:L-alanyl-gamma-D-glutamyl-meso-diaminopimelate ligase</fullName>
    </submittedName>
</protein>
<dbReference type="OrthoDB" id="9810174at2"/>
<dbReference type="GO" id="GO:0016874">
    <property type="term" value="F:ligase activity"/>
    <property type="evidence" value="ECO:0007669"/>
    <property type="project" value="UniProtKB-KW"/>
</dbReference>
<evidence type="ECO:0000313" key="2">
    <source>
        <dbReference type="EMBL" id="EPY01977.1"/>
    </source>
</evidence>
<dbReference type="InterPro" id="IPR011083">
    <property type="entry name" value="Phage_tail_collar_dom"/>
</dbReference>
<dbReference type="Pfam" id="PF07484">
    <property type="entry name" value="Collar"/>
    <property type="match status" value="1"/>
</dbReference>
<organism evidence="2 3">
    <name type="scientific">Magnetospirillum fulvum MGU-K5</name>
    <dbReference type="NCBI Taxonomy" id="1316936"/>
    <lineage>
        <taxon>Bacteria</taxon>
        <taxon>Pseudomonadati</taxon>
        <taxon>Pseudomonadota</taxon>
        <taxon>Alphaproteobacteria</taxon>
        <taxon>Rhodospirillales</taxon>
        <taxon>Rhodospirillaceae</taxon>
        <taxon>Magnetospirillum</taxon>
    </lineage>
</organism>
<evidence type="ECO:0000313" key="3">
    <source>
        <dbReference type="Proteomes" id="UP000015350"/>
    </source>
</evidence>
<feature type="domain" description="Phage tail collar" evidence="1">
    <location>
        <begin position="7"/>
        <end position="63"/>
    </location>
</feature>
<dbReference type="Gene3D" id="3.90.1340.10">
    <property type="entry name" value="Phage tail collar domain"/>
    <property type="match status" value="1"/>
</dbReference>
<dbReference type="PATRIC" id="fig|1316936.3.peg.1632"/>
<name>S9S7V5_MAGFU</name>
<dbReference type="InterPro" id="IPR037053">
    <property type="entry name" value="Phage_tail_collar_dom_sf"/>
</dbReference>
<accession>S9S7V5</accession>
<sequence>MGDWFLGEIRLFSMSWNPQDWLLCDGSILQISGNQALYSLLGTTYGGDGKNTFALPDLRGRTIVGTSMSDATYQRGKAGGSETVPLTQAQIPQHQHDFMAAASAGTVTAIGAGVTIATVSPTTPVPQAPAIFTNQVSSPKTKLNSGTIGVTGSADGHPNMQPSLVLNYCIARSGIYPPRN</sequence>
<keyword evidence="2" id="KW-0436">Ligase</keyword>